<dbReference type="CDD" id="cd01650">
    <property type="entry name" value="RT_nLTR_like"/>
    <property type="match status" value="1"/>
</dbReference>
<dbReference type="PANTHER" id="PTHR47027">
    <property type="entry name" value="REVERSE TRANSCRIPTASE DOMAIN-CONTAINING PROTEIN"/>
    <property type="match status" value="1"/>
</dbReference>
<dbReference type="Pfam" id="PF00078">
    <property type="entry name" value="RVT_1"/>
    <property type="match status" value="1"/>
</dbReference>
<reference evidence="2 3" key="1">
    <citation type="journal article" date="2022" name="Nat. Ecol. Evol.">
        <title>A masculinizing supergene underlies an exaggerated male reproductive morph in a spider.</title>
        <authorList>
            <person name="Hendrickx F."/>
            <person name="De Corte Z."/>
            <person name="Sonet G."/>
            <person name="Van Belleghem S.M."/>
            <person name="Kostlbacher S."/>
            <person name="Vangestel C."/>
        </authorList>
    </citation>
    <scope>NUCLEOTIDE SEQUENCE [LARGE SCALE GENOMIC DNA]</scope>
    <source>
        <strain evidence="2">W744_W776</strain>
    </source>
</reference>
<dbReference type="Proteomes" id="UP000827092">
    <property type="component" value="Unassembled WGS sequence"/>
</dbReference>
<dbReference type="PROSITE" id="PS50878">
    <property type="entry name" value="RT_POL"/>
    <property type="match status" value="1"/>
</dbReference>
<proteinExistence type="predicted"/>
<dbReference type="EMBL" id="JAFNEN010000916">
    <property type="protein sequence ID" value="KAG8176140.1"/>
    <property type="molecule type" value="Genomic_DNA"/>
</dbReference>
<name>A0AAV6TW07_9ARAC</name>
<dbReference type="GO" id="GO:0071897">
    <property type="term" value="P:DNA biosynthetic process"/>
    <property type="evidence" value="ECO:0007669"/>
    <property type="project" value="UniProtKB-ARBA"/>
</dbReference>
<feature type="domain" description="Reverse transcriptase" evidence="1">
    <location>
        <begin position="1"/>
        <end position="247"/>
    </location>
</feature>
<dbReference type="AlphaFoldDB" id="A0AAV6TW07"/>
<comment type="caution">
    <text evidence="2">The sequence shown here is derived from an EMBL/GenBank/DDBJ whole genome shotgun (WGS) entry which is preliminary data.</text>
</comment>
<sequence>MSYSTSAGPDGITIKTWNRVPARAKSKLYSLWIRIGLVPLSLISSRTIFIAKKADATSPADARPVSIATIILRQYHKILARRLTRLLEDVLDPTQLGFRPFDGIARRLYNGESSEPVKPNKGVRQGDPLSPLLFLVDFDNILRAVPAYEGAHLPGEEEPTNKIAHADDLVLIANSPLGLQNIFQRIGPVLEATGLRINSSKTITFQWLKDGKRKKMIFDNRTFVKVRGQPLRALEVDEEFQYLGIQFTPKGKLPPKLDLKRKLEILRTASLKPQQKIFFLAKHLLLGFQHMLTFGKLYSGYLKKLDVIIRSFIRAFLKLPEDTPTAAFHASIRDGGLGVPSMRWGLSRRWPITEYWVARTKYSLCGKENYMKVAI</sequence>
<protein>
    <recommendedName>
        <fullName evidence="1">Reverse transcriptase domain-containing protein</fullName>
    </recommendedName>
</protein>
<accession>A0AAV6TW07</accession>
<dbReference type="PANTHER" id="PTHR47027:SF20">
    <property type="entry name" value="REVERSE TRANSCRIPTASE-LIKE PROTEIN WITH RNA-DIRECTED DNA POLYMERASE DOMAIN"/>
    <property type="match status" value="1"/>
</dbReference>
<keyword evidence="3" id="KW-1185">Reference proteome</keyword>
<dbReference type="InterPro" id="IPR043502">
    <property type="entry name" value="DNA/RNA_pol_sf"/>
</dbReference>
<evidence type="ECO:0000313" key="3">
    <source>
        <dbReference type="Proteomes" id="UP000827092"/>
    </source>
</evidence>
<evidence type="ECO:0000313" key="2">
    <source>
        <dbReference type="EMBL" id="KAG8176140.1"/>
    </source>
</evidence>
<gene>
    <name evidence="2" type="ORF">JTE90_012393</name>
</gene>
<evidence type="ECO:0000259" key="1">
    <source>
        <dbReference type="PROSITE" id="PS50878"/>
    </source>
</evidence>
<organism evidence="2 3">
    <name type="scientific">Oedothorax gibbosus</name>
    <dbReference type="NCBI Taxonomy" id="931172"/>
    <lineage>
        <taxon>Eukaryota</taxon>
        <taxon>Metazoa</taxon>
        <taxon>Ecdysozoa</taxon>
        <taxon>Arthropoda</taxon>
        <taxon>Chelicerata</taxon>
        <taxon>Arachnida</taxon>
        <taxon>Araneae</taxon>
        <taxon>Araneomorphae</taxon>
        <taxon>Entelegynae</taxon>
        <taxon>Araneoidea</taxon>
        <taxon>Linyphiidae</taxon>
        <taxon>Erigoninae</taxon>
        <taxon>Oedothorax</taxon>
    </lineage>
</organism>
<dbReference type="InterPro" id="IPR000477">
    <property type="entry name" value="RT_dom"/>
</dbReference>
<dbReference type="SUPFAM" id="SSF56672">
    <property type="entry name" value="DNA/RNA polymerases"/>
    <property type="match status" value="1"/>
</dbReference>